<feature type="domain" description="Gram-positive cocci surface proteins LPxTG" evidence="7">
    <location>
        <begin position="133"/>
        <end position="174"/>
    </location>
</feature>
<feature type="chain" id="PRO_5031477222" evidence="6">
    <location>
        <begin position="24"/>
        <end position="176"/>
    </location>
</feature>
<gene>
    <name evidence="8" type="ORF">HZR21_07830</name>
</gene>
<dbReference type="Pfam" id="PF00746">
    <property type="entry name" value="Gram_pos_anchor"/>
    <property type="match status" value="1"/>
</dbReference>
<reference evidence="8 9" key="1">
    <citation type="submission" date="2020-07" db="EMBL/GenBank/DDBJ databases">
        <authorList>
            <person name="Hilgarth M."/>
            <person name="Werum V."/>
            <person name="Vogel R.F."/>
        </authorList>
    </citation>
    <scope>NUCLEOTIDE SEQUENCE [LARGE SCALE GENOMIC DNA]</scope>
    <source>
        <strain evidence="8 9">DSM 28961</strain>
    </source>
</reference>
<evidence type="ECO:0000256" key="4">
    <source>
        <dbReference type="ARBA" id="ARBA00023088"/>
    </source>
</evidence>
<dbReference type="Proteomes" id="UP000530186">
    <property type="component" value="Unassembled WGS sequence"/>
</dbReference>
<keyword evidence="5" id="KW-0812">Transmembrane</keyword>
<dbReference type="GeneID" id="303195425"/>
<proteinExistence type="predicted"/>
<keyword evidence="3 6" id="KW-0732">Signal</keyword>
<feature type="signal peptide" evidence="6">
    <location>
        <begin position="1"/>
        <end position="23"/>
    </location>
</feature>
<comment type="caution">
    <text evidence="8">The sequence shown here is derived from an EMBL/GenBank/DDBJ whole genome shotgun (WGS) entry which is preliminary data.</text>
</comment>
<dbReference type="NCBIfam" id="TIGR01167">
    <property type="entry name" value="LPXTG_anchor"/>
    <property type="match status" value="1"/>
</dbReference>
<keyword evidence="2" id="KW-0964">Secreted</keyword>
<sequence length="176" mass="18997">MKKKIMTFLLILATFLVAGLASADTLDEGNANKIADLTVETVVPEKVTVKVVMAGGTFKIGDKTYQEQGSVVLPYASDLTVTPVNEEVTKADLDFAKVTPVYQIDAGDLKVSKIRTDGTITLTYKNVLADTQEAGAAKAMPKTSDTERVWISLVGLALVVSLFIIASKRRRSDKDE</sequence>
<keyword evidence="5" id="KW-1133">Transmembrane helix</keyword>
<dbReference type="RefSeq" id="WP_180747168.1">
    <property type="nucleotide sequence ID" value="NZ_CBCRWQ010000025.1"/>
</dbReference>
<evidence type="ECO:0000256" key="5">
    <source>
        <dbReference type="SAM" id="Phobius"/>
    </source>
</evidence>
<evidence type="ECO:0000313" key="8">
    <source>
        <dbReference type="EMBL" id="MBA0017030.1"/>
    </source>
</evidence>
<keyword evidence="9" id="KW-1185">Reference proteome</keyword>
<evidence type="ECO:0000256" key="6">
    <source>
        <dbReference type="SAM" id="SignalP"/>
    </source>
</evidence>
<dbReference type="InterPro" id="IPR019931">
    <property type="entry name" value="LPXTG_anchor"/>
</dbReference>
<keyword evidence="1" id="KW-0134">Cell wall</keyword>
<evidence type="ECO:0000256" key="3">
    <source>
        <dbReference type="ARBA" id="ARBA00022729"/>
    </source>
</evidence>
<keyword evidence="4" id="KW-0572">Peptidoglycan-anchor</keyword>
<accession>A0A7V8N1P4</accession>
<evidence type="ECO:0000256" key="2">
    <source>
        <dbReference type="ARBA" id="ARBA00022525"/>
    </source>
</evidence>
<dbReference type="EMBL" id="JACBNY010000013">
    <property type="protein sequence ID" value="MBA0017030.1"/>
    <property type="molecule type" value="Genomic_DNA"/>
</dbReference>
<organism evidence="8 9">
    <name type="scientific">Pseudolactococcus laudensis</name>
    <dbReference type="NCBI Taxonomy" id="1494461"/>
    <lineage>
        <taxon>Bacteria</taxon>
        <taxon>Bacillati</taxon>
        <taxon>Bacillota</taxon>
        <taxon>Bacilli</taxon>
        <taxon>Lactobacillales</taxon>
        <taxon>Streptococcaceae</taxon>
        <taxon>Pseudolactococcus</taxon>
    </lineage>
</organism>
<protein>
    <submittedName>
        <fullName evidence="8">LPXTG cell wall anchor domain-containing protein</fullName>
    </submittedName>
</protein>
<evidence type="ECO:0000256" key="1">
    <source>
        <dbReference type="ARBA" id="ARBA00022512"/>
    </source>
</evidence>
<evidence type="ECO:0000313" key="9">
    <source>
        <dbReference type="Proteomes" id="UP000530186"/>
    </source>
</evidence>
<dbReference type="AlphaFoldDB" id="A0A7V8N1P4"/>
<keyword evidence="5" id="KW-0472">Membrane</keyword>
<evidence type="ECO:0000259" key="7">
    <source>
        <dbReference type="Pfam" id="PF00746"/>
    </source>
</evidence>
<name>A0A7V8N1P4_9LACT</name>
<feature type="transmembrane region" description="Helical" evidence="5">
    <location>
        <begin position="149"/>
        <end position="166"/>
    </location>
</feature>